<proteinExistence type="predicted"/>
<dbReference type="Proteomes" id="UP000726737">
    <property type="component" value="Unassembled WGS sequence"/>
</dbReference>
<accession>A0A9P6PGG6</accession>
<dbReference type="OrthoDB" id="2433483at2759"/>
<gene>
    <name evidence="2" type="ORF">BG011_002973</name>
</gene>
<sequence length="229" mass="25926">KDKGYKNFTVSLDSPAKNFSSYTWNEVVNQYGIRESPGLLPDFDIQPKSLSEDEKAVLDHIVKDCSFKNDAYLLDSYASEATRSTIVDAFMVGAMHFYKSGMYLAQQRQMSGMRGHGEVDFAVLDRIHQNQVLGVTEVKKDDHVQGLAQNMVQLDVAVQQKKRKRTEEEDEDSGERPPVRFNSYGIVTDSVKWTLVAGTLDEDDNLEFRTKEIPGTLGLKEGEECMRKD</sequence>
<dbReference type="AlphaFoldDB" id="A0A9P6PGG6"/>
<feature type="region of interest" description="Disordered" evidence="1">
    <location>
        <begin position="159"/>
        <end position="181"/>
    </location>
</feature>
<comment type="caution">
    <text evidence="2">The sequence shown here is derived from an EMBL/GenBank/DDBJ whole genome shotgun (WGS) entry which is preliminary data.</text>
</comment>
<evidence type="ECO:0000313" key="2">
    <source>
        <dbReference type="EMBL" id="KAG0244477.1"/>
    </source>
</evidence>
<keyword evidence="3" id="KW-1185">Reference proteome</keyword>
<feature type="non-terminal residue" evidence="2">
    <location>
        <position position="1"/>
    </location>
</feature>
<name>A0A9P6PGG6_9FUNG</name>
<feature type="non-terminal residue" evidence="2">
    <location>
        <position position="229"/>
    </location>
</feature>
<evidence type="ECO:0000256" key="1">
    <source>
        <dbReference type="SAM" id="MobiDB-lite"/>
    </source>
</evidence>
<reference evidence="2" key="1">
    <citation type="journal article" date="2020" name="Fungal Divers.">
        <title>Resolving the Mortierellaceae phylogeny through synthesis of multi-gene phylogenetics and phylogenomics.</title>
        <authorList>
            <person name="Vandepol N."/>
            <person name="Liber J."/>
            <person name="Desiro A."/>
            <person name="Na H."/>
            <person name="Kennedy M."/>
            <person name="Barry K."/>
            <person name="Grigoriev I.V."/>
            <person name="Miller A.N."/>
            <person name="O'Donnell K."/>
            <person name="Stajich J.E."/>
            <person name="Bonito G."/>
        </authorList>
    </citation>
    <scope>NUCLEOTIDE SEQUENCE</scope>
    <source>
        <strain evidence="2">KOD948</strain>
    </source>
</reference>
<organism evidence="2 3">
    <name type="scientific">Mortierella polycephala</name>
    <dbReference type="NCBI Taxonomy" id="41804"/>
    <lineage>
        <taxon>Eukaryota</taxon>
        <taxon>Fungi</taxon>
        <taxon>Fungi incertae sedis</taxon>
        <taxon>Mucoromycota</taxon>
        <taxon>Mortierellomycotina</taxon>
        <taxon>Mortierellomycetes</taxon>
        <taxon>Mortierellales</taxon>
        <taxon>Mortierellaceae</taxon>
        <taxon>Mortierella</taxon>
    </lineage>
</organism>
<dbReference type="EMBL" id="JAAAJA010002008">
    <property type="protein sequence ID" value="KAG0244477.1"/>
    <property type="molecule type" value="Genomic_DNA"/>
</dbReference>
<evidence type="ECO:0000313" key="3">
    <source>
        <dbReference type="Proteomes" id="UP000726737"/>
    </source>
</evidence>
<protein>
    <submittedName>
        <fullName evidence="2">Uncharacterized protein</fullName>
    </submittedName>
</protein>